<dbReference type="RefSeq" id="WP_155311800.1">
    <property type="nucleotide sequence ID" value="NZ_AP021879.1"/>
</dbReference>
<feature type="transmembrane region" description="Helical" evidence="1">
    <location>
        <begin position="66"/>
        <end position="89"/>
    </location>
</feature>
<reference evidence="2 3" key="1">
    <citation type="submission" date="2019-11" db="EMBL/GenBank/DDBJ databases">
        <title>Comparative genomics of hydrocarbon-degrading Desulfosarcina strains.</title>
        <authorList>
            <person name="Watanabe M."/>
            <person name="Kojima H."/>
            <person name="Fukui M."/>
        </authorList>
    </citation>
    <scope>NUCLEOTIDE SEQUENCE [LARGE SCALE GENOMIC DNA]</scope>
    <source>
        <strain evidence="3">oXyS1</strain>
    </source>
</reference>
<keyword evidence="1" id="KW-0472">Membrane</keyword>
<sequence length="201" mass="22779">MARAKMKTDNRSWKNLPIRKDILAPLITTNLILMAVIATVLVASLLSPLYYDMLRSEDLWVQHVSGSLFLILLQRISMAMFLILVAAAVHQLVLSNRFCGPLVNFGYTFERMARGDYSRKVHLRKRDFLKPEADQVNAIIDRLQADSDKLSIYLDQLEQTLMRLAPDDRTTETESFRQTIAACRAIIAARKFATLAPPAGK</sequence>
<accession>A0A5K8AG05</accession>
<evidence type="ECO:0000313" key="2">
    <source>
        <dbReference type="EMBL" id="BBO90790.1"/>
    </source>
</evidence>
<keyword evidence="1" id="KW-0812">Transmembrane</keyword>
<proteinExistence type="predicted"/>
<evidence type="ECO:0008006" key="4">
    <source>
        <dbReference type="Google" id="ProtNLM"/>
    </source>
</evidence>
<feature type="transmembrane region" description="Helical" evidence="1">
    <location>
        <begin position="21"/>
        <end position="46"/>
    </location>
</feature>
<evidence type="ECO:0000313" key="3">
    <source>
        <dbReference type="Proteomes" id="UP000422108"/>
    </source>
</evidence>
<gene>
    <name evidence="2" type="ORF">DSCOOX_39700</name>
</gene>
<dbReference type="AlphaFoldDB" id="A0A5K8AG05"/>
<name>A0A5K8AG05_9BACT</name>
<protein>
    <recommendedName>
        <fullName evidence="4">HAMP domain-containing protein</fullName>
    </recommendedName>
</protein>
<dbReference type="EMBL" id="AP021879">
    <property type="protein sequence ID" value="BBO90790.1"/>
    <property type="molecule type" value="Genomic_DNA"/>
</dbReference>
<keyword evidence="3" id="KW-1185">Reference proteome</keyword>
<dbReference type="Proteomes" id="UP000422108">
    <property type="component" value="Chromosome"/>
</dbReference>
<organism evidence="2 3">
    <name type="scientific">Desulfosarcina ovata subsp. ovata</name>
    <dbReference type="NCBI Taxonomy" id="2752305"/>
    <lineage>
        <taxon>Bacteria</taxon>
        <taxon>Pseudomonadati</taxon>
        <taxon>Thermodesulfobacteriota</taxon>
        <taxon>Desulfobacteria</taxon>
        <taxon>Desulfobacterales</taxon>
        <taxon>Desulfosarcinaceae</taxon>
        <taxon>Desulfosarcina</taxon>
    </lineage>
</organism>
<keyword evidence="1" id="KW-1133">Transmembrane helix</keyword>
<evidence type="ECO:0000256" key="1">
    <source>
        <dbReference type="SAM" id="Phobius"/>
    </source>
</evidence>